<protein>
    <submittedName>
        <fullName evidence="4">PRD domain-containing protein</fullName>
    </submittedName>
</protein>
<gene>
    <name evidence="4" type="ORF">KIV56_00410</name>
</gene>
<feature type="domain" description="PTS EIIA type-2" evidence="2">
    <location>
        <begin position="494"/>
        <end position="634"/>
    </location>
</feature>
<dbReference type="InterPro" id="IPR002178">
    <property type="entry name" value="PTS_EIIA_type-2_dom"/>
</dbReference>
<feature type="domain" description="PRD" evidence="3">
    <location>
        <begin position="281"/>
        <end position="387"/>
    </location>
</feature>
<proteinExistence type="predicted"/>
<evidence type="ECO:0000259" key="2">
    <source>
        <dbReference type="PROSITE" id="PS51094"/>
    </source>
</evidence>
<reference evidence="4 5" key="1">
    <citation type="submission" date="2021-05" db="EMBL/GenBank/DDBJ databases">
        <authorList>
            <person name="Kumar R."/>
            <person name="Kumar A."/>
            <person name="Mukhia S."/>
        </authorList>
    </citation>
    <scope>NUCLEOTIDE SEQUENCE [LARGE SCALE GENOMIC DNA]</scope>
    <source>
        <strain evidence="4 5">ERMR7:08</strain>
    </source>
</reference>
<dbReference type="SUPFAM" id="SSF55804">
    <property type="entry name" value="Phoshotransferase/anion transport protein"/>
    <property type="match status" value="1"/>
</dbReference>
<keyword evidence="1" id="KW-0677">Repeat</keyword>
<dbReference type="InterPro" id="IPR036634">
    <property type="entry name" value="PRD_sf"/>
</dbReference>
<dbReference type="PROSITE" id="PS51094">
    <property type="entry name" value="PTS_EIIA_TYPE_2"/>
    <property type="match status" value="1"/>
</dbReference>
<dbReference type="InterPro" id="IPR016152">
    <property type="entry name" value="PTrfase/Anion_transptr"/>
</dbReference>
<dbReference type="Gene3D" id="1.10.1790.10">
    <property type="entry name" value="PRD domain"/>
    <property type="match status" value="1"/>
</dbReference>
<name>A0ABY7NC68_9MICO</name>
<dbReference type="EMBL" id="CP075584">
    <property type="protein sequence ID" value="WBM80119.1"/>
    <property type="molecule type" value="Genomic_DNA"/>
</dbReference>
<dbReference type="InterPro" id="IPR011608">
    <property type="entry name" value="PRD"/>
</dbReference>
<dbReference type="Gene3D" id="3.40.930.10">
    <property type="entry name" value="Mannitol-specific EII, Chain A"/>
    <property type="match status" value="1"/>
</dbReference>
<dbReference type="Pfam" id="PF00874">
    <property type="entry name" value="PRD"/>
    <property type="match status" value="1"/>
</dbReference>
<evidence type="ECO:0000259" key="3">
    <source>
        <dbReference type="PROSITE" id="PS51372"/>
    </source>
</evidence>
<dbReference type="Proteomes" id="UP001212421">
    <property type="component" value="Chromosome"/>
</dbReference>
<evidence type="ECO:0000256" key="1">
    <source>
        <dbReference type="ARBA" id="ARBA00022737"/>
    </source>
</evidence>
<keyword evidence="5" id="KW-1185">Reference proteome</keyword>
<dbReference type="PANTHER" id="PTHR30185:SF13">
    <property type="entry name" value="LICABCH OPERON REGULATOR-RELATED"/>
    <property type="match status" value="1"/>
</dbReference>
<dbReference type="SUPFAM" id="SSF63520">
    <property type="entry name" value="PTS-regulatory domain, PRD"/>
    <property type="match status" value="1"/>
</dbReference>
<sequence length="646" mass="72602">MDNRRTLSRPAHIIRYLETRLSASNDSLARRFGVGPKTIMNDIRDLNRSLAGAATIELDTGRYRLFIIDSDGFSRIREELFERIDSFNLPSNRHGYIFRRLVQQSGPLLIDDLVEEMSVGRSTVIGDLGRLKAHLAPYALRIAGIPNVGIELVGDELQVRLFVLENMFEAVYADYPLDDEFVEIIEDAAADYHLDGATTESLTRWFTVMIDRVLTEHGLTALPGRYLALTTTPAFTLADGVVNAVGRRIQMSIPSGESIFLALPIAGMRTPTDSRALEQFPSGTENEVLVQKILDRIDAEMDLHVPANALLKEFVHHITFMQNRMKYQVYVKDVSLGDIEREYPVAFLMARIARRVIEQETSLRVVDDELGFIASYFQVFLEEQQVHREPRYRVAIVSTAGIVSARLIQVQLQKVMSGKTEFQILALDAAVPAVLDGFDLVVTTAWSELVTSTPIIELSEFFDNREILGRLTRLRYDTDVDVSLAAGADSILVSLLDRTRFFRLPPEKSYRENTAFMVGRLLAEGVVDAGFQDRLDDREAQSTMLLDDYVGFPHLGNALGNRVVFALGVVPRASGEPGERVIFLLALPAKTDYDDTLLVRIYDEVIRLAGDHAELDLISQLASYEEFFFHMARTPSLSHKPDGEPR</sequence>
<accession>A0ABY7NC68</accession>
<organism evidence="4 5">
    <name type="scientific">Cryobacterium breve</name>
    <dbReference type="NCBI Taxonomy" id="1259258"/>
    <lineage>
        <taxon>Bacteria</taxon>
        <taxon>Bacillati</taxon>
        <taxon>Actinomycetota</taxon>
        <taxon>Actinomycetes</taxon>
        <taxon>Micrococcales</taxon>
        <taxon>Microbacteriaceae</taxon>
        <taxon>Cryobacterium</taxon>
    </lineage>
</organism>
<dbReference type="PANTHER" id="PTHR30185">
    <property type="entry name" value="CRYPTIC BETA-GLUCOSIDE BGL OPERON ANTITERMINATOR"/>
    <property type="match status" value="1"/>
</dbReference>
<dbReference type="InterPro" id="IPR050661">
    <property type="entry name" value="BglG_antiterminators"/>
</dbReference>
<dbReference type="RefSeq" id="WP_281534741.1">
    <property type="nucleotide sequence ID" value="NZ_CP075584.1"/>
</dbReference>
<dbReference type="PROSITE" id="PS51372">
    <property type="entry name" value="PRD_2"/>
    <property type="match status" value="1"/>
</dbReference>
<evidence type="ECO:0000313" key="4">
    <source>
        <dbReference type="EMBL" id="WBM80119.1"/>
    </source>
</evidence>
<evidence type="ECO:0000313" key="5">
    <source>
        <dbReference type="Proteomes" id="UP001212421"/>
    </source>
</evidence>